<dbReference type="Proteomes" id="UP000324222">
    <property type="component" value="Unassembled WGS sequence"/>
</dbReference>
<comment type="caution">
    <text evidence="1">The sequence shown here is derived from an EMBL/GenBank/DDBJ whole genome shotgun (WGS) entry which is preliminary data.</text>
</comment>
<keyword evidence="2" id="KW-1185">Reference proteome</keyword>
<evidence type="ECO:0000313" key="2">
    <source>
        <dbReference type="Proteomes" id="UP000324222"/>
    </source>
</evidence>
<proteinExistence type="predicted"/>
<name>A0A5B7H8A5_PORTR</name>
<gene>
    <name evidence="1" type="ORF">E2C01_060281</name>
</gene>
<protein>
    <submittedName>
        <fullName evidence="1">Uncharacterized protein</fullName>
    </submittedName>
</protein>
<sequence>MFLNTDLVVHHDLQESSVSTPHTASYSATQVCPHSRRATLGSIHKSWLPHAQNSLGSSRRVPFVTWREARPVPDTGRKVSPACRGGGRW</sequence>
<accession>A0A5B7H8A5</accession>
<dbReference type="EMBL" id="VSRR010024334">
    <property type="protein sequence ID" value="MPC66136.1"/>
    <property type="molecule type" value="Genomic_DNA"/>
</dbReference>
<dbReference type="AlphaFoldDB" id="A0A5B7H8A5"/>
<organism evidence="1 2">
    <name type="scientific">Portunus trituberculatus</name>
    <name type="common">Swimming crab</name>
    <name type="synonym">Neptunus trituberculatus</name>
    <dbReference type="NCBI Taxonomy" id="210409"/>
    <lineage>
        <taxon>Eukaryota</taxon>
        <taxon>Metazoa</taxon>
        <taxon>Ecdysozoa</taxon>
        <taxon>Arthropoda</taxon>
        <taxon>Crustacea</taxon>
        <taxon>Multicrustacea</taxon>
        <taxon>Malacostraca</taxon>
        <taxon>Eumalacostraca</taxon>
        <taxon>Eucarida</taxon>
        <taxon>Decapoda</taxon>
        <taxon>Pleocyemata</taxon>
        <taxon>Brachyura</taxon>
        <taxon>Eubrachyura</taxon>
        <taxon>Portunoidea</taxon>
        <taxon>Portunidae</taxon>
        <taxon>Portuninae</taxon>
        <taxon>Portunus</taxon>
    </lineage>
</organism>
<evidence type="ECO:0000313" key="1">
    <source>
        <dbReference type="EMBL" id="MPC66136.1"/>
    </source>
</evidence>
<reference evidence="1 2" key="1">
    <citation type="submission" date="2019-05" db="EMBL/GenBank/DDBJ databases">
        <title>Another draft genome of Portunus trituberculatus and its Hox gene families provides insights of decapod evolution.</title>
        <authorList>
            <person name="Jeong J.-H."/>
            <person name="Song I."/>
            <person name="Kim S."/>
            <person name="Choi T."/>
            <person name="Kim D."/>
            <person name="Ryu S."/>
            <person name="Kim W."/>
        </authorList>
    </citation>
    <scope>NUCLEOTIDE SEQUENCE [LARGE SCALE GENOMIC DNA]</scope>
    <source>
        <tissue evidence="1">Muscle</tissue>
    </source>
</reference>